<dbReference type="InterPro" id="IPR017938">
    <property type="entry name" value="Riboflavin_synthase-like_b-brl"/>
</dbReference>
<dbReference type="InterPro" id="IPR039261">
    <property type="entry name" value="FNR_nucleotide-bd"/>
</dbReference>
<dbReference type="PROSITE" id="PS51384">
    <property type="entry name" value="FAD_FR"/>
    <property type="match status" value="1"/>
</dbReference>
<comment type="similarity">
    <text evidence="1">Belongs to the SIP oxidoreductase family.</text>
</comment>
<comment type="caution">
    <text evidence="3">The sequence shown here is derived from an EMBL/GenBank/DDBJ whole genome shotgun (WGS) entry which is preliminary data.</text>
</comment>
<dbReference type="Gene3D" id="3.40.50.80">
    <property type="entry name" value="Nucleotide-binding domain of ferredoxin-NADP reductase (FNR) module"/>
    <property type="match status" value="1"/>
</dbReference>
<dbReference type="GO" id="GO:0016491">
    <property type="term" value="F:oxidoreductase activity"/>
    <property type="evidence" value="ECO:0007669"/>
    <property type="project" value="InterPro"/>
</dbReference>
<dbReference type="Gene3D" id="2.40.30.10">
    <property type="entry name" value="Translation factors"/>
    <property type="match status" value="1"/>
</dbReference>
<evidence type="ECO:0000313" key="4">
    <source>
        <dbReference type="Proteomes" id="UP000477911"/>
    </source>
</evidence>
<dbReference type="InterPro" id="IPR007037">
    <property type="entry name" value="SIP_rossman_dom"/>
</dbReference>
<evidence type="ECO:0000313" key="3">
    <source>
        <dbReference type="EMBL" id="MXN20599.1"/>
    </source>
</evidence>
<evidence type="ECO:0000259" key="2">
    <source>
        <dbReference type="PROSITE" id="PS51384"/>
    </source>
</evidence>
<organism evidence="3 4">
    <name type="scientific">Pseudooceanicola albus</name>
    <dbReference type="NCBI Taxonomy" id="2692189"/>
    <lineage>
        <taxon>Bacteria</taxon>
        <taxon>Pseudomonadati</taxon>
        <taxon>Pseudomonadota</taxon>
        <taxon>Alphaproteobacteria</taxon>
        <taxon>Rhodobacterales</taxon>
        <taxon>Paracoccaceae</taxon>
        <taxon>Pseudooceanicola</taxon>
    </lineage>
</organism>
<dbReference type="Pfam" id="PF04954">
    <property type="entry name" value="SIP"/>
    <property type="match status" value="1"/>
</dbReference>
<dbReference type="PANTHER" id="PTHR30157:SF0">
    <property type="entry name" value="NADPH-DEPENDENT FERRIC-CHELATE REDUCTASE"/>
    <property type="match status" value="1"/>
</dbReference>
<proteinExistence type="inferred from homology"/>
<dbReference type="Pfam" id="PF08021">
    <property type="entry name" value="FAD_binding_9"/>
    <property type="match status" value="1"/>
</dbReference>
<protein>
    <submittedName>
        <fullName evidence="3">Siderophore-interacting protein</fullName>
    </submittedName>
</protein>
<sequence length="345" mass="37397">MTHPHTATAQYSGPCPDDLLARTRSYLNGYDLPMEQGPDWVRMVLPRGTTTLHATPGGFRLEVAGEDTAFRHQLCEGAIFMIDQVCPEAAPAISWQGLPVSEGLPPGMHPARLRRITRLSPHFLRLEMDCPGTAELMEGGMHFTLLLPPEGRAPVWPALNDKGRTVWPAGADKLHRAVFTFVQRDPDTGWFSFDLYEHAGGPSSDWATRARPGDAVMVSGPGGGTAPSARHLLMAGDETALPAIRDILAKAAPGTTGEVLIETGDPADRLLEEIPEGFRLRWLDRTAGETLAPALAACPLTEPGLFLWVAGEAAIVREVRQRVQAEGALPRNRHYLAAYWSAPAA</sequence>
<keyword evidence="4" id="KW-1185">Reference proteome</keyword>
<dbReference type="CDD" id="cd06193">
    <property type="entry name" value="siderophore_interacting"/>
    <property type="match status" value="1"/>
</dbReference>
<name>A0A6L7G9F8_9RHOB</name>
<feature type="domain" description="FAD-binding FR-type" evidence="2">
    <location>
        <begin position="106"/>
        <end position="228"/>
    </location>
</feature>
<evidence type="ECO:0000256" key="1">
    <source>
        <dbReference type="ARBA" id="ARBA00035644"/>
    </source>
</evidence>
<reference evidence="3 4" key="1">
    <citation type="submission" date="2019-12" db="EMBL/GenBank/DDBJ databases">
        <authorList>
            <person name="Li M."/>
        </authorList>
    </citation>
    <scope>NUCLEOTIDE SEQUENCE [LARGE SCALE GENOMIC DNA]</scope>
    <source>
        <strain evidence="3 4">GBMRC 2024</strain>
    </source>
</reference>
<dbReference type="InterPro" id="IPR017927">
    <property type="entry name" value="FAD-bd_FR_type"/>
</dbReference>
<dbReference type="Proteomes" id="UP000477911">
    <property type="component" value="Unassembled WGS sequence"/>
</dbReference>
<dbReference type="EMBL" id="WUMU01000031">
    <property type="protein sequence ID" value="MXN20599.1"/>
    <property type="molecule type" value="Genomic_DNA"/>
</dbReference>
<dbReference type="InterPro" id="IPR039374">
    <property type="entry name" value="SIP_fam"/>
</dbReference>
<dbReference type="InterPro" id="IPR013113">
    <property type="entry name" value="SIP_FAD-bd"/>
</dbReference>
<gene>
    <name evidence="3" type="ORF">GR170_22440</name>
</gene>
<dbReference type="PANTHER" id="PTHR30157">
    <property type="entry name" value="FERRIC REDUCTASE, NADPH-DEPENDENT"/>
    <property type="match status" value="1"/>
</dbReference>
<dbReference type="AlphaFoldDB" id="A0A6L7G9F8"/>
<dbReference type="SUPFAM" id="SSF63380">
    <property type="entry name" value="Riboflavin synthase domain-like"/>
    <property type="match status" value="1"/>
</dbReference>
<accession>A0A6L7G9F8</accession>
<dbReference type="RefSeq" id="WP_160896720.1">
    <property type="nucleotide sequence ID" value="NZ_WUMU01000031.1"/>
</dbReference>